<dbReference type="STRING" id="641524.ADICYQ_5298"/>
<evidence type="ECO:0000313" key="1">
    <source>
        <dbReference type="EMBL" id="EPR65663.1"/>
    </source>
</evidence>
<dbReference type="AlphaFoldDB" id="S7WNA4"/>
<dbReference type="EMBL" id="ATNM01000188">
    <property type="protein sequence ID" value="EPR65663.1"/>
    <property type="molecule type" value="Genomic_DNA"/>
</dbReference>
<organism evidence="1 2">
    <name type="scientific">Cyclobacterium qasimii M12-11B</name>
    <dbReference type="NCBI Taxonomy" id="641524"/>
    <lineage>
        <taxon>Bacteria</taxon>
        <taxon>Pseudomonadati</taxon>
        <taxon>Bacteroidota</taxon>
        <taxon>Cytophagia</taxon>
        <taxon>Cytophagales</taxon>
        <taxon>Cyclobacteriaceae</taxon>
        <taxon>Cyclobacterium</taxon>
    </lineage>
</organism>
<reference evidence="1 2" key="1">
    <citation type="journal article" date="2013" name="Genome Announc.">
        <title>Draft Genome Sequence of Cyclobacterium qasimii Strain M12-11BT, Isolated from Arctic Marine Sediment.</title>
        <authorList>
            <person name="Shivaji S."/>
            <person name="Ara S."/>
            <person name="Singh A."/>
            <person name="Kumar Pinnaka A."/>
        </authorList>
    </citation>
    <scope>NUCLEOTIDE SEQUENCE [LARGE SCALE GENOMIC DNA]</scope>
    <source>
        <strain evidence="1 2">M12-11B</strain>
    </source>
</reference>
<accession>S7WNA4</accession>
<dbReference type="Proteomes" id="UP000014974">
    <property type="component" value="Unassembled WGS sequence"/>
</dbReference>
<gene>
    <name evidence="1" type="ORF">ADICYQ_5298</name>
</gene>
<protein>
    <submittedName>
        <fullName evidence="1">Uncharacterized protein</fullName>
    </submittedName>
</protein>
<evidence type="ECO:0000313" key="2">
    <source>
        <dbReference type="Proteomes" id="UP000014974"/>
    </source>
</evidence>
<sequence>MALTKPPNDGFRTLYIDLKAGDFDDLPVIYAGDSACLLAGL</sequence>
<comment type="caution">
    <text evidence="1">The sequence shown here is derived from an EMBL/GenBank/DDBJ whole genome shotgun (WGS) entry which is preliminary data.</text>
</comment>
<name>S7WNA4_9BACT</name>
<proteinExistence type="predicted"/>